<sequence>MVLDARGSRSDDEEDGRSQRYAARVHGLPETIVRRAVQRYRKTGSYTRRPGSGCPRATGLADLRIPSETASRHQFRPLTDCVSLRVRMSARKQYREGLLNSTCMLGSPLPALYSPQHTEQLAFT</sequence>
<reference evidence="2" key="1">
    <citation type="submission" date="2016-04" db="EMBL/GenBank/DDBJ databases">
        <authorList>
            <person name="Calderon-Fernandez G.M.Sr."/>
        </authorList>
    </citation>
    <scope>NUCLEOTIDE SEQUENCE</scope>
    <source>
        <strain evidence="2">Int1</strain>
        <tissue evidence="2">Integument</tissue>
    </source>
</reference>
<proteinExistence type="predicted"/>
<feature type="region of interest" description="Disordered" evidence="1">
    <location>
        <begin position="1"/>
        <end position="20"/>
    </location>
</feature>
<dbReference type="AlphaFoldDB" id="A0A170U8Y6"/>
<organism evidence="2">
    <name type="scientific">Triatoma infestans</name>
    <name type="common">Assassin bug</name>
    <dbReference type="NCBI Taxonomy" id="30076"/>
    <lineage>
        <taxon>Eukaryota</taxon>
        <taxon>Metazoa</taxon>
        <taxon>Ecdysozoa</taxon>
        <taxon>Arthropoda</taxon>
        <taxon>Hexapoda</taxon>
        <taxon>Insecta</taxon>
        <taxon>Pterygota</taxon>
        <taxon>Neoptera</taxon>
        <taxon>Paraneoptera</taxon>
        <taxon>Hemiptera</taxon>
        <taxon>Heteroptera</taxon>
        <taxon>Panheteroptera</taxon>
        <taxon>Cimicomorpha</taxon>
        <taxon>Reduviidae</taxon>
        <taxon>Triatominae</taxon>
        <taxon>Triatoma</taxon>
    </lineage>
</organism>
<evidence type="ECO:0000256" key="1">
    <source>
        <dbReference type="SAM" id="MobiDB-lite"/>
    </source>
</evidence>
<accession>A0A170U8Y6</accession>
<feature type="non-terminal residue" evidence="2">
    <location>
        <position position="124"/>
    </location>
</feature>
<protein>
    <submittedName>
        <fullName evidence="2">Uncharacterized protein</fullName>
    </submittedName>
</protein>
<feature type="compositionally biased region" description="Basic and acidic residues" evidence="1">
    <location>
        <begin position="1"/>
        <end position="10"/>
    </location>
</feature>
<reference evidence="2" key="2">
    <citation type="journal article" date="2017" name="J. Med. Entomol.">
        <title>Transcriptome Analysis of the Triatoma infestans (Hemiptera: Reduviidae) Integument.</title>
        <authorList>
            <person name="Calderon-Fernandez G.M."/>
            <person name="Moriconi D.E."/>
            <person name="Dulbecco A.B."/>
            <person name="Juarez M.P."/>
        </authorList>
    </citation>
    <scope>NUCLEOTIDE SEQUENCE</scope>
    <source>
        <strain evidence="2">Int1</strain>
        <tissue evidence="2">Integument</tissue>
    </source>
</reference>
<dbReference type="EMBL" id="GEMB01007751">
    <property type="protein sequence ID" value="JAR95695.1"/>
    <property type="molecule type" value="Transcribed_RNA"/>
</dbReference>
<evidence type="ECO:0000313" key="2">
    <source>
        <dbReference type="EMBL" id="JAR95695.1"/>
    </source>
</evidence>
<name>A0A170U8Y6_TRIIF</name>